<evidence type="ECO:0000313" key="2">
    <source>
        <dbReference type="Proteomes" id="UP000260812"/>
    </source>
</evidence>
<sequence length="661" mass="75755">MSWWTEKRFRMIQNNLRDIDAGMDVEAYVETLKEFGANVCMVGCGGITAFHPTRLECQKTSPYLKDDFFGNLLRRCHENGIRVIARFDFSKTHIQFLTTHPEWFSKSIQGEPVLYNDTAAACVNGPYQQECSLQILEEVISNYPVDGVFFNMFGYQTRDYSGRYVGICQCESCRKRFALYSGGMELPTQENEEDPVYRKYQEFRKFTTQDLLEKIYRKVKELNPETAVCTYSSRYVDLVRSESNSAVDRPLPFWAMESESNVSFVQETFNNRFSSNCVINAVDIFYRFMGVSPYLNELRLYGDMAAGGNLDWCIIGGFETYPDKMNFEGTKRVFRFHKKYEDIFSRLQPCGEILLVNPAGDGEDARKEYLGIYKMLKEAHLPFEVMDGRETELLAEKADAYRVIILPGIKELPIKAAQALEKSGTVIIGTGLALEKDGTLLTKLFSVTLKEKLEPVRGSYMLTEPKSVFRHFGERDWVYLDKEYRYMEPEEGNRNYMPLISASMYGPPERCFGHEVTEQSCVSIREGKSVYFPWMPGQLYYSQGYEDFKNLFLDVLWKDGLQREPGQGGLISVEAPSCAEVLFHRCGEDKYLLQILNYSGFNGTTFSEPLPLEASFTFPGLEVKKAQCLEADGKRKIACDGKLKVPVKGLYKAVLITAKER</sequence>
<evidence type="ECO:0000313" key="1">
    <source>
        <dbReference type="EMBL" id="RGE63512.1"/>
    </source>
</evidence>
<accession>A0A3E3I8Y8</accession>
<keyword evidence="2" id="KW-1185">Reference proteome</keyword>
<dbReference type="RefSeq" id="WP_117544106.1">
    <property type="nucleotide sequence ID" value="NZ_QVLV01000003.1"/>
</dbReference>
<protein>
    <recommendedName>
        <fullName evidence="3">Beta-galactosidase trimerisation domain-containing protein</fullName>
    </recommendedName>
</protein>
<proteinExistence type="predicted"/>
<reference evidence="1" key="1">
    <citation type="submission" date="2018-08" db="EMBL/GenBank/DDBJ databases">
        <title>A genome reference for cultivated species of the human gut microbiota.</title>
        <authorList>
            <person name="Zou Y."/>
            <person name="Xue W."/>
            <person name="Luo G."/>
        </authorList>
    </citation>
    <scope>NUCLEOTIDE SEQUENCE [LARGE SCALE GENOMIC DNA]</scope>
    <source>
        <strain evidence="1">TF05-5AC</strain>
    </source>
</reference>
<comment type="caution">
    <text evidence="1">The sequence shown here is derived from an EMBL/GenBank/DDBJ whole genome shotgun (WGS) entry which is preliminary data.</text>
</comment>
<evidence type="ECO:0008006" key="3">
    <source>
        <dbReference type="Google" id="ProtNLM"/>
    </source>
</evidence>
<dbReference type="SUPFAM" id="SSF51445">
    <property type="entry name" value="(Trans)glycosidases"/>
    <property type="match status" value="1"/>
</dbReference>
<dbReference type="Proteomes" id="UP000260812">
    <property type="component" value="Unassembled WGS sequence"/>
</dbReference>
<name>A0A3E3I8Y8_9FIRM</name>
<gene>
    <name evidence="1" type="ORF">DXC51_06045</name>
</gene>
<dbReference type="GeneID" id="97986450"/>
<dbReference type="Pfam" id="PF14871">
    <property type="entry name" value="GHL6"/>
    <property type="match status" value="1"/>
</dbReference>
<dbReference type="EMBL" id="QVLV01000003">
    <property type="protein sequence ID" value="RGE63512.1"/>
    <property type="molecule type" value="Genomic_DNA"/>
</dbReference>
<dbReference type="InterPro" id="IPR017853">
    <property type="entry name" value="GH"/>
</dbReference>
<dbReference type="Gene3D" id="3.20.20.80">
    <property type="entry name" value="Glycosidases"/>
    <property type="match status" value="1"/>
</dbReference>
<dbReference type="InterPro" id="IPR028212">
    <property type="entry name" value="GHL6"/>
</dbReference>
<dbReference type="Gene3D" id="3.40.50.880">
    <property type="match status" value="1"/>
</dbReference>
<dbReference type="InterPro" id="IPR029062">
    <property type="entry name" value="Class_I_gatase-like"/>
</dbReference>
<dbReference type="AlphaFoldDB" id="A0A3E3I8Y8"/>
<organism evidence="1 2">
    <name type="scientific">Eisenbergiella massiliensis</name>
    <dbReference type="NCBI Taxonomy" id="1720294"/>
    <lineage>
        <taxon>Bacteria</taxon>
        <taxon>Bacillati</taxon>
        <taxon>Bacillota</taxon>
        <taxon>Clostridia</taxon>
        <taxon>Lachnospirales</taxon>
        <taxon>Lachnospiraceae</taxon>
        <taxon>Eisenbergiella</taxon>
    </lineage>
</organism>
<dbReference type="CDD" id="cd03143">
    <property type="entry name" value="A4_beta-galactosidase_middle_domain"/>
    <property type="match status" value="1"/>
</dbReference>